<keyword evidence="4" id="KW-1185">Reference proteome</keyword>
<dbReference type="InterPro" id="IPR038232">
    <property type="entry name" value="PknH-like_Extracell_sf"/>
</dbReference>
<reference evidence="3 4" key="1">
    <citation type="submission" date="2023-06" db="EMBL/GenBank/DDBJ databases">
        <title>Cellulomonas sp. MW4 Whole genome sequence.</title>
        <authorList>
            <person name="Park S."/>
        </authorList>
    </citation>
    <scope>NUCLEOTIDE SEQUENCE [LARGE SCALE GENOMIC DNA]</scope>
    <source>
        <strain evidence="3 4">MW4</strain>
    </source>
</reference>
<protein>
    <submittedName>
        <fullName evidence="3">Sensor domain-containing protein</fullName>
    </submittedName>
</protein>
<evidence type="ECO:0000256" key="2">
    <source>
        <dbReference type="SAM" id="Phobius"/>
    </source>
</evidence>
<gene>
    <name evidence="3" type="ORF">QRT04_16605</name>
</gene>
<keyword evidence="2" id="KW-0812">Transmembrane</keyword>
<dbReference type="EMBL" id="JAUCGQ010000004">
    <property type="protein sequence ID" value="MDM7856562.1"/>
    <property type="molecule type" value="Genomic_DNA"/>
</dbReference>
<name>A0ABT7SLX3_9CELL</name>
<accession>A0ABT7SLX3</accession>
<sequence>MSGTDPRTPDARGRSRWWWVLAVVAVVVGLALLVVQPWEGIETEPQVTGTHASETTTPATPSPTPTETTPAPPPGSDARFDAKTLATLFVPPQQLVADVPAAAPGVVPGVTAGSRPWGLPAGSTVTPSTCTTAVTVVAAKPAAFDARSWTNPGFAFEQSVTLLPTPAAAQTAFSRLVTTIDACPTFTVTTTSGATDPWDAQPAIEGQGVYPSIVQQVLRGTAQTPGFHGQMLVGNAIVTWTASAPGGTDTDSALATLGDPLSLSAMVQKQAVAAVATLP</sequence>
<evidence type="ECO:0000256" key="1">
    <source>
        <dbReference type="SAM" id="MobiDB-lite"/>
    </source>
</evidence>
<dbReference type="RefSeq" id="WP_289456813.1">
    <property type="nucleotide sequence ID" value="NZ_JAUCGQ010000004.1"/>
</dbReference>
<dbReference type="Gene3D" id="3.40.1000.70">
    <property type="entry name" value="PknH-like extracellular domain"/>
    <property type="match status" value="1"/>
</dbReference>
<dbReference type="Proteomes" id="UP001529338">
    <property type="component" value="Unassembled WGS sequence"/>
</dbReference>
<evidence type="ECO:0000313" key="4">
    <source>
        <dbReference type="Proteomes" id="UP001529338"/>
    </source>
</evidence>
<feature type="compositionally biased region" description="Pro residues" evidence="1">
    <location>
        <begin position="60"/>
        <end position="75"/>
    </location>
</feature>
<comment type="caution">
    <text evidence="3">The sequence shown here is derived from an EMBL/GenBank/DDBJ whole genome shotgun (WGS) entry which is preliminary data.</text>
</comment>
<keyword evidence="2" id="KW-0472">Membrane</keyword>
<keyword evidence="2" id="KW-1133">Transmembrane helix</keyword>
<feature type="transmembrane region" description="Helical" evidence="2">
    <location>
        <begin position="17"/>
        <end position="38"/>
    </location>
</feature>
<proteinExistence type="predicted"/>
<organism evidence="3 4">
    <name type="scientific">Cellulomonas alba</name>
    <dbReference type="NCBI Taxonomy" id="3053467"/>
    <lineage>
        <taxon>Bacteria</taxon>
        <taxon>Bacillati</taxon>
        <taxon>Actinomycetota</taxon>
        <taxon>Actinomycetes</taxon>
        <taxon>Micrococcales</taxon>
        <taxon>Cellulomonadaceae</taxon>
        <taxon>Cellulomonas</taxon>
    </lineage>
</organism>
<evidence type="ECO:0000313" key="3">
    <source>
        <dbReference type="EMBL" id="MDM7856562.1"/>
    </source>
</evidence>
<feature type="region of interest" description="Disordered" evidence="1">
    <location>
        <begin position="45"/>
        <end position="79"/>
    </location>
</feature>